<proteinExistence type="predicted"/>
<keyword evidence="1" id="KW-0472">Membrane</keyword>
<comment type="caution">
    <text evidence="2">The sequence shown here is derived from an EMBL/GenBank/DDBJ whole genome shotgun (WGS) entry which is preliminary data.</text>
</comment>
<dbReference type="EMBL" id="JACVVK020000657">
    <property type="protein sequence ID" value="KAK7459683.1"/>
    <property type="molecule type" value="Genomic_DNA"/>
</dbReference>
<protein>
    <recommendedName>
        <fullName evidence="4">Integron gene cassette protein</fullName>
    </recommendedName>
</protein>
<feature type="transmembrane region" description="Helical" evidence="1">
    <location>
        <begin position="69"/>
        <end position="90"/>
    </location>
</feature>
<keyword evidence="1" id="KW-0812">Transmembrane</keyword>
<evidence type="ECO:0000313" key="3">
    <source>
        <dbReference type="Proteomes" id="UP001519460"/>
    </source>
</evidence>
<dbReference type="Gene3D" id="1.20.140.150">
    <property type="match status" value="1"/>
</dbReference>
<sequence>HDQAVRAFAVIAILLTGGSLALGVLICFMEKKMLPLVAGALAFVAAASNLIAFAVYAGEGDSTLYDLSYCFALSVVSFVLCAASGVLFIFTTVKP</sequence>
<evidence type="ECO:0008006" key="4">
    <source>
        <dbReference type="Google" id="ProtNLM"/>
    </source>
</evidence>
<keyword evidence="1" id="KW-1133">Transmembrane helix</keyword>
<feature type="transmembrane region" description="Helical" evidence="1">
    <location>
        <begin position="36"/>
        <end position="57"/>
    </location>
</feature>
<feature type="non-terminal residue" evidence="2">
    <location>
        <position position="1"/>
    </location>
</feature>
<keyword evidence="3" id="KW-1185">Reference proteome</keyword>
<dbReference type="Proteomes" id="UP001519460">
    <property type="component" value="Unassembled WGS sequence"/>
</dbReference>
<accession>A0ABD0J584</accession>
<evidence type="ECO:0000313" key="2">
    <source>
        <dbReference type="EMBL" id="KAK7459683.1"/>
    </source>
</evidence>
<organism evidence="2 3">
    <name type="scientific">Batillaria attramentaria</name>
    <dbReference type="NCBI Taxonomy" id="370345"/>
    <lineage>
        <taxon>Eukaryota</taxon>
        <taxon>Metazoa</taxon>
        <taxon>Spiralia</taxon>
        <taxon>Lophotrochozoa</taxon>
        <taxon>Mollusca</taxon>
        <taxon>Gastropoda</taxon>
        <taxon>Caenogastropoda</taxon>
        <taxon>Sorbeoconcha</taxon>
        <taxon>Cerithioidea</taxon>
        <taxon>Batillariidae</taxon>
        <taxon>Batillaria</taxon>
    </lineage>
</organism>
<dbReference type="AlphaFoldDB" id="A0ABD0J584"/>
<name>A0ABD0J584_9CAEN</name>
<gene>
    <name evidence="2" type="ORF">BaRGS_00038986</name>
</gene>
<reference evidence="2 3" key="1">
    <citation type="journal article" date="2023" name="Sci. Data">
        <title>Genome assembly of the Korean intertidal mud-creeper Batillaria attramentaria.</title>
        <authorList>
            <person name="Patra A.K."/>
            <person name="Ho P.T."/>
            <person name="Jun S."/>
            <person name="Lee S.J."/>
            <person name="Kim Y."/>
            <person name="Won Y.J."/>
        </authorList>
    </citation>
    <scope>NUCLEOTIDE SEQUENCE [LARGE SCALE GENOMIC DNA]</scope>
    <source>
        <strain evidence="2">Wonlab-2016</strain>
    </source>
</reference>
<evidence type="ECO:0000256" key="1">
    <source>
        <dbReference type="SAM" id="Phobius"/>
    </source>
</evidence>
<feature type="transmembrane region" description="Helical" evidence="1">
    <location>
        <begin position="6"/>
        <end position="29"/>
    </location>
</feature>